<feature type="compositionally biased region" description="Basic residues" evidence="1">
    <location>
        <begin position="298"/>
        <end position="326"/>
    </location>
</feature>
<name>A0AAD6RW66_9AGAR</name>
<dbReference type="EMBL" id="JARJCM010000510">
    <property type="protein sequence ID" value="KAJ7016414.1"/>
    <property type="molecule type" value="Genomic_DNA"/>
</dbReference>
<keyword evidence="3" id="KW-1185">Reference proteome</keyword>
<feature type="compositionally biased region" description="Polar residues" evidence="1">
    <location>
        <begin position="161"/>
        <end position="179"/>
    </location>
</feature>
<feature type="compositionally biased region" description="Basic and acidic residues" evidence="1">
    <location>
        <begin position="331"/>
        <end position="341"/>
    </location>
</feature>
<feature type="region of interest" description="Disordered" evidence="1">
    <location>
        <begin position="252"/>
        <end position="429"/>
    </location>
</feature>
<dbReference type="AlphaFoldDB" id="A0AAD6RW66"/>
<feature type="compositionally biased region" description="Basic and acidic residues" evidence="1">
    <location>
        <begin position="374"/>
        <end position="429"/>
    </location>
</feature>
<evidence type="ECO:0000313" key="3">
    <source>
        <dbReference type="Proteomes" id="UP001218188"/>
    </source>
</evidence>
<accession>A0AAD6RW66</accession>
<evidence type="ECO:0000256" key="1">
    <source>
        <dbReference type="SAM" id="MobiDB-lite"/>
    </source>
</evidence>
<feature type="region of interest" description="Disordered" evidence="1">
    <location>
        <begin position="134"/>
        <end position="188"/>
    </location>
</feature>
<proteinExistence type="predicted"/>
<organism evidence="2 3">
    <name type="scientific">Mycena alexandri</name>
    <dbReference type="NCBI Taxonomy" id="1745969"/>
    <lineage>
        <taxon>Eukaryota</taxon>
        <taxon>Fungi</taxon>
        <taxon>Dikarya</taxon>
        <taxon>Basidiomycota</taxon>
        <taxon>Agaricomycotina</taxon>
        <taxon>Agaricomycetes</taxon>
        <taxon>Agaricomycetidae</taxon>
        <taxon>Agaricales</taxon>
        <taxon>Marasmiineae</taxon>
        <taxon>Mycenaceae</taxon>
        <taxon>Mycena</taxon>
    </lineage>
</organism>
<comment type="caution">
    <text evidence="2">The sequence shown here is derived from an EMBL/GenBank/DDBJ whole genome shotgun (WGS) entry which is preliminary data.</text>
</comment>
<feature type="compositionally biased region" description="Basic residues" evidence="1">
    <location>
        <begin position="252"/>
        <end position="274"/>
    </location>
</feature>
<feature type="compositionally biased region" description="Gly residues" evidence="1">
    <location>
        <begin position="476"/>
        <end position="485"/>
    </location>
</feature>
<protein>
    <submittedName>
        <fullName evidence="2">Uncharacterized protein</fullName>
    </submittedName>
</protein>
<evidence type="ECO:0000313" key="2">
    <source>
        <dbReference type="EMBL" id="KAJ7016414.1"/>
    </source>
</evidence>
<feature type="compositionally biased region" description="Basic residues" evidence="1">
    <location>
        <begin position="342"/>
        <end position="373"/>
    </location>
</feature>
<feature type="compositionally biased region" description="Basic and acidic residues" evidence="1">
    <location>
        <begin position="511"/>
        <end position="530"/>
    </location>
</feature>
<sequence length="779" mass="87709">MSMGVSKRKHPIVIAQHARNDEKRTKKSQADFEKWCFNVTTLTPRRLPKKGQSMKQAVESNEKDWDSSHVLTKGVKNVVQQDSPVVHHGHHAPRARQEIVYRLYTFDEGTHRNIIDSEQHAHVFRAHLALPRGKRRTLGSTERGGARNATRRASGIHPTMSAGQPSPASIHTGQATSEPTRGDILQGPCANPRALRAWTNERTRCDGRLGCAHGDGGILVTRATHWQNKALAAPAPQRPRRAPRPAIKMRVRAAPRKPTHQPTHHTAPRPRPAKGLRAGGITRNAMPVSRDGGEKRSGERRRPKGRKKKSNARKGGHGKKRRKKGRNLNQTREKKDMEKNERHGKKRKVRRNRTRNREKKGRKKEKKSRIRTRERKDMGREERKKDEREKSVREKEDMWKREKEKTEKKERKKDEEEKEARTHREQQIGHVHAHEDGGAAEGDVHHVGPAAGLCEGADKIDLRGGEGGGRKDKGGEGGQGWGGGTRFPNPRPARNPIPSFMCRAQPPPPSFEHEVLGKEEEKGREQDRGGRASLGRASPSRTRNPIPPSMPAFYVCMHDALWARFCKVFIEYDAIRMVKLPYISGPAPLWMNNSGHTKYMHHIYSYHCQTVALATEDLKKAHDLGLFITNAVIQPIGTQQCLLGSPSPTLRLQQTFAQIGVRAKRPSEPLICSHYGREFRRQDLVLPVHCAAGARLDVSGTTRDKVPSDVKADVNGTTLGLYSFRIFADCQSNRKRPLAEDISKTAAPKKRKISLDLIENVDPVAVHDRILTCGQRKLL</sequence>
<dbReference type="Proteomes" id="UP001218188">
    <property type="component" value="Unassembled WGS sequence"/>
</dbReference>
<feature type="compositionally biased region" description="Basic and acidic residues" evidence="1">
    <location>
        <begin position="462"/>
        <end position="475"/>
    </location>
</feature>
<reference evidence="2" key="1">
    <citation type="submission" date="2023-03" db="EMBL/GenBank/DDBJ databases">
        <title>Massive genome expansion in bonnet fungi (Mycena s.s.) driven by repeated elements and novel gene families across ecological guilds.</title>
        <authorList>
            <consortium name="Lawrence Berkeley National Laboratory"/>
            <person name="Harder C.B."/>
            <person name="Miyauchi S."/>
            <person name="Viragh M."/>
            <person name="Kuo A."/>
            <person name="Thoen E."/>
            <person name="Andreopoulos B."/>
            <person name="Lu D."/>
            <person name="Skrede I."/>
            <person name="Drula E."/>
            <person name="Henrissat B."/>
            <person name="Morin E."/>
            <person name="Kohler A."/>
            <person name="Barry K."/>
            <person name="LaButti K."/>
            <person name="Morin E."/>
            <person name="Salamov A."/>
            <person name="Lipzen A."/>
            <person name="Mereny Z."/>
            <person name="Hegedus B."/>
            <person name="Baldrian P."/>
            <person name="Stursova M."/>
            <person name="Weitz H."/>
            <person name="Taylor A."/>
            <person name="Grigoriev I.V."/>
            <person name="Nagy L.G."/>
            <person name="Martin F."/>
            <person name="Kauserud H."/>
        </authorList>
    </citation>
    <scope>NUCLEOTIDE SEQUENCE</scope>
    <source>
        <strain evidence="2">CBHHK200</strain>
    </source>
</reference>
<feature type="region of interest" description="Disordered" evidence="1">
    <location>
        <begin position="462"/>
        <end position="544"/>
    </location>
</feature>
<gene>
    <name evidence="2" type="ORF">C8F04DRAFT_1345240</name>
</gene>